<name>A0A9W8LF32_9FUNG</name>
<evidence type="ECO:0000313" key="3">
    <source>
        <dbReference type="Proteomes" id="UP001140172"/>
    </source>
</evidence>
<evidence type="ECO:0000313" key="2">
    <source>
        <dbReference type="EMBL" id="KAJ2777219.1"/>
    </source>
</evidence>
<protein>
    <submittedName>
        <fullName evidence="2">Uncharacterized protein</fullName>
    </submittedName>
</protein>
<gene>
    <name evidence="2" type="ORF">GGI15_004581</name>
</gene>
<reference evidence="2" key="1">
    <citation type="submission" date="2022-07" db="EMBL/GenBank/DDBJ databases">
        <title>Phylogenomic reconstructions and comparative analyses of Kickxellomycotina fungi.</title>
        <authorList>
            <person name="Reynolds N.K."/>
            <person name="Stajich J.E."/>
            <person name="Barry K."/>
            <person name="Grigoriev I.V."/>
            <person name="Crous P."/>
            <person name="Smith M.E."/>
        </authorList>
    </citation>
    <scope>NUCLEOTIDE SEQUENCE</scope>
    <source>
        <strain evidence="2">BCRC 34489</strain>
    </source>
</reference>
<proteinExistence type="predicted"/>
<dbReference type="OrthoDB" id="5573720at2759"/>
<organism evidence="2 3">
    <name type="scientific">Coemansia interrupta</name>
    <dbReference type="NCBI Taxonomy" id="1126814"/>
    <lineage>
        <taxon>Eukaryota</taxon>
        <taxon>Fungi</taxon>
        <taxon>Fungi incertae sedis</taxon>
        <taxon>Zoopagomycota</taxon>
        <taxon>Kickxellomycotina</taxon>
        <taxon>Kickxellomycetes</taxon>
        <taxon>Kickxellales</taxon>
        <taxon>Kickxellaceae</taxon>
        <taxon>Coemansia</taxon>
    </lineage>
</organism>
<dbReference type="AlphaFoldDB" id="A0A9W8LF32"/>
<evidence type="ECO:0000256" key="1">
    <source>
        <dbReference type="SAM" id="MobiDB-lite"/>
    </source>
</evidence>
<comment type="caution">
    <text evidence="2">The sequence shown here is derived from an EMBL/GenBank/DDBJ whole genome shotgun (WGS) entry which is preliminary data.</text>
</comment>
<keyword evidence="3" id="KW-1185">Reference proteome</keyword>
<dbReference type="EMBL" id="JANBUM010000433">
    <property type="protein sequence ID" value="KAJ2777219.1"/>
    <property type="molecule type" value="Genomic_DNA"/>
</dbReference>
<dbReference type="Proteomes" id="UP001140172">
    <property type="component" value="Unassembled WGS sequence"/>
</dbReference>
<sequence>MLRPASSDAAAVWGRRDAAAVWGRRCCRHRRRIHTGGAAPEPRHVPNIPGAASDPKQVANLPRAAWRTGRPTAAPHRTRVGPLYGNNHAVYATLQRTPTAIPRLVALNSELHQALVSMPHTRRGLRFNPWSLLLELFDDTRLALASTQYRSKILVAAGHLGWVTPGNVMSQRPLIARYLLTSRCLEVDGRYLHPGIPGTVVPEDVAAREHAAVDLSPAQLTMLCQVQWPRFIAAKYRHAMPHTGSVGASRAWLCAHLSMIENTADYVKQRAVFNRRLGVADQIKRLIRRSYEHAPGLALNAIMGWNGDLSEILTPAARHHICARYFADMDAARNAVAQAWQMYDRLVYRNPHVAVPRCLDWDTPRPTGRFRCEQDAEGSPASMLFRSLRSFDSWAEATRSLEVLYRAWDAGTPPLSSDQNLTERYLALRPSKSPFRTQSL</sequence>
<feature type="region of interest" description="Disordered" evidence="1">
    <location>
        <begin position="33"/>
        <end position="57"/>
    </location>
</feature>
<accession>A0A9W8LF32</accession>